<feature type="region of interest" description="Disordered" evidence="1">
    <location>
        <begin position="60"/>
        <end position="131"/>
    </location>
</feature>
<keyword evidence="3" id="KW-1185">Reference proteome</keyword>
<proteinExistence type="predicted"/>
<protein>
    <submittedName>
        <fullName evidence="2">Uncharacterized protein</fullName>
    </submittedName>
</protein>
<dbReference type="EMBL" id="SNYJ01000020">
    <property type="protein sequence ID" value="TDQ36129.1"/>
    <property type="molecule type" value="Genomic_DNA"/>
</dbReference>
<name>A0A4R6TVV7_9BACI</name>
<dbReference type="AlphaFoldDB" id="A0A4R6TVV7"/>
<reference evidence="2 3" key="1">
    <citation type="submission" date="2019-03" db="EMBL/GenBank/DDBJ databases">
        <title>Genomic Encyclopedia of Type Strains, Phase IV (KMG-IV): sequencing the most valuable type-strain genomes for metagenomic binning, comparative biology and taxonomic classification.</title>
        <authorList>
            <person name="Goeker M."/>
        </authorList>
    </citation>
    <scope>NUCLEOTIDE SEQUENCE [LARGE SCALE GENOMIC DNA]</scope>
    <source>
        <strain evidence="2 3">DSM 28697</strain>
    </source>
</reference>
<organism evidence="2 3">
    <name type="scientific">Aureibacillus halotolerans</name>
    <dbReference type="NCBI Taxonomy" id="1508390"/>
    <lineage>
        <taxon>Bacteria</taxon>
        <taxon>Bacillati</taxon>
        <taxon>Bacillota</taxon>
        <taxon>Bacilli</taxon>
        <taxon>Bacillales</taxon>
        <taxon>Bacillaceae</taxon>
        <taxon>Aureibacillus</taxon>
    </lineage>
</organism>
<gene>
    <name evidence="2" type="ORF">EV213_12060</name>
</gene>
<feature type="compositionally biased region" description="Polar residues" evidence="1">
    <location>
        <begin position="106"/>
        <end position="131"/>
    </location>
</feature>
<feature type="compositionally biased region" description="Polar residues" evidence="1">
    <location>
        <begin position="83"/>
        <end position="96"/>
    </location>
</feature>
<comment type="caution">
    <text evidence="2">The sequence shown here is derived from an EMBL/GenBank/DDBJ whole genome shotgun (WGS) entry which is preliminary data.</text>
</comment>
<evidence type="ECO:0000256" key="1">
    <source>
        <dbReference type="SAM" id="MobiDB-lite"/>
    </source>
</evidence>
<accession>A0A4R6TVV7</accession>
<evidence type="ECO:0000313" key="3">
    <source>
        <dbReference type="Proteomes" id="UP000295632"/>
    </source>
</evidence>
<dbReference type="RefSeq" id="WP_133581855.1">
    <property type="nucleotide sequence ID" value="NZ_SNYJ01000020.1"/>
</dbReference>
<dbReference type="OrthoDB" id="2452361at2"/>
<sequence>MRKKKWLWWLLGSLLVIALAVAGSGYYYLEVREYDIADEKVDVITTSTYELPAFIKEASAKEAGGTGSEGSGSERASKDESGTESAGTEVSGTVSSGPEDDEATGDGTTSDEPSSTASESEQSPQEPTVTKSAIVSKYEPVFSDLEAQANAKLNSLVSHAKSEFREKRSAGDNISYGYFYSKYKTAAEQLEASTDAAFQQVYGSLVNELNANGFSASDAAKYKDAYNARKDARRSSLLSQAMNSM</sequence>
<evidence type="ECO:0000313" key="2">
    <source>
        <dbReference type="EMBL" id="TDQ36129.1"/>
    </source>
</evidence>
<dbReference type="Proteomes" id="UP000295632">
    <property type="component" value="Unassembled WGS sequence"/>
</dbReference>